<dbReference type="EMBL" id="CABFNS010000845">
    <property type="protein sequence ID" value="VUC32142.1"/>
    <property type="molecule type" value="Genomic_DNA"/>
</dbReference>
<name>A0ABY6ULI0_BIOOC</name>
<gene>
    <name evidence="1" type="ORF">CLO192961_LOCUS321571</name>
</gene>
<evidence type="ECO:0000313" key="1">
    <source>
        <dbReference type="EMBL" id="VUC32142.1"/>
    </source>
</evidence>
<dbReference type="Proteomes" id="UP000766486">
    <property type="component" value="Unassembled WGS sequence"/>
</dbReference>
<comment type="caution">
    <text evidence="1">The sequence shown here is derived from an EMBL/GenBank/DDBJ whole genome shotgun (WGS) entry which is preliminary data.</text>
</comment>
<organism evidence="1 2">
    <name type="scientific">Bionectria ochroleuca</name>
    <name type="common">Gliocladium roseum</name>
    <dbReference type="NCBI Taxonomy" id="29856"/>
    <lineage>
        <taxon>Eukaryota</taxon>
        <taxon>Fungi</taxon>
        <taxon>Dikarya</taxon>
        <taxon>Ascomycota</taxon>
        <taxon>Pezizomycotina</taxon>
        <taxon>Sordariomycetes</taxon>
        <taxon>Hypocreomycetidae</taxon>
        <taxon>Hypocreales</taxon>
        <taxon>Bionectriaceae</taxon>
        <taxon>Clonostachys</taxon>
    </lineage>
</organism>
<proteinExistence type="predicted"/>
<accession>A0ABY6ULI0</accession>
<evidence type="ECO:0000313" key="2">
    <source>
        <dbReference type="Proteomes" id="UP000766486"/>
    </source>
</evidence>
<protein>
    <submittedName>
        <fullName evidence="1">Uncharacterized protein</fullName>
    </submittedName>
</protein>
<reference evidence="1 2" key="1">
    <citation type="submission" date="2019-06" db="EMBL/GenBank/DDBJ databases">
        <authorList>
            <person name="Broberg M."/>
        </authorList>
    </citation>
    <scope>NUCLEOTIDE SEQUENCE [LARGE SCALE GENOMIC DNA]</scope>
</reference>
<sequence>MSNVEYWFPPPDYRFDGTGSELSIGTIIKHPSRPTANLVTLGSGSDHPSINLPEIRKHVEQDHVHCMMKETSLGARMSEALMNFFVFGGNVSNNISISRQKSVASESFDIEVHCYQASISHETLQAIIQLPRIQAYVQEIPLRTRPVYIISGLRVALNPFPTERTLGNSTKATIGGSIPASISFESKQMKIHGQTVRPGAIIGFSVHQIRVKKTGVVYAELYPNKAGFSTSPSETNSDDEEIECVPIGPIALKDDTWYEVDFEEQMVEGARYIDFDGGHGN</sequence>
<keyword evidence="2" id="KW-1185">Reference proteome</keyword>